<dbReference type="OrthoDB" id="9876299at2759"/>
<dbReference type="Pfam" id="PF00106">
    <property type="entry name" value="adh_short"/>
    <property type="match status" value="1"/>
</dbReference>
<keyword evidence="2" id="KW-0560">Oxidoreductase</keyword>
<evidence type="ECO:0000313" key="4">
    <source>
        <dbReference type="Proteomes" id="UP000070544"/>
    </source>
</evidence>
<dbReference type="EMBL" id="KQ965847">
    <property type="protein sequence ID" value="KXS09852.1"/>
    <property type="molecule type" value="Genomic_DNA"/>
</dbReference>
<dbReference type="Gene3D" id="3.40.50.720">
    <property type="entry name" value="NAD(P)-binding Rossmann-like Domain"/>
    <property type="match status" value="1"/>
</dbReference>
<dbReference type="GO" id="GO:0016491">
    <property type="term" value="F:oxidoreductase activity"/>
    <property type="evidence" value="ECO:0007669"/>
    <property type="project" value="UniProtKB-KW"/>
</dbReference>
<dbReference type="InterPro" id="IPR002347">
    <property type="entry name" value="SDR_fam"/>
</dbReference>
<dbReference type="STRING" id="1344416.A0A138ZZB6"/>
<comment type="similarity">
    <text evidence="1">Belongs to the short-chain dehydrogenases/reductases (SDR) family.</text>
</comment>
<protein>
    <submittedName>
        <fullName evidence="3">NAD(P)-binding protein</fullName>
    </submittedName>
</protein>
<dbReference type="SUPFAM" id="SSF51735">
    <property type="entry name" value="NAD(P)-binding Rossmann-fold domains"/>
    <property type="match status" value="1"/>
</dbReference>
<dbReference type="PRINTS" id="PR00081">
    <property type="entry name" value="GDHRDH"/>
</dbReference>
<evidence type="ECO:0000256" key="2">
    <source>
        <dbReference type="ARBA" id="ARBA00023002"/>
    </source>
</evidence>
<dbReference type="PANTHER" id="PTHR24320">
    <property type="entry name" value="RETINOL DEHYDROGENASE"/>
    <property type="match status" value="1"/>
</dbReference>
<dbReference type="AlphaFoldDB" id="A0A138ZZB6"/>
<dbReference type="Proteomes" id="UP000070544">
    <property type="component" value="Unassembled WGS sequence"/>
</dbReference>
<evidence type="ECO:0000313" key="3">
    <source>
        <dbReference type="EMBL" id="KXS09852.1"/>
    </source>
</evidence>
<accession>A0A138ZZB6</accession>
<name>A0A138ZZB6_GONPJ</name>
<proteinExistence type="inferred from homology"/>
<keyword evidence="4" id="KW-1185">Reference proteome</keyword>
<dbReference type="OMA" id="EWMMATH"/>
<sequence length="367" mass="40050">MASYVLQAARAAHGATQAAYESLPLFTPAFNPKTDIPDLTGRVVVVTGANTGLGERSAYYLARNGARVVLACRSRDKGERSAERIRKDADVKGGVEVGELDLQRFESVVAFVRWFEARYERLDVLMLNAGIMAAPNFSYTPDGLEAQWQTNHLSHFLLTHLLLPTLLKTASTNPHQDVRVVVLSSLGHLAASGIDYKNAFVYVGAVRWGWLGGAFLRYAETKLANILFTHRLSRLLSSSHPNIYVIACHPGNVATDLARDTSYFTFLVDLVKAIGVEGVVRRVMPVVDVEKGVATQLFLATSPHIPLHNLTGRYFVPSSVPHPAAPSPWVTDKAAEELWKWSEGVVRECVGEGVWRVVVMGGGGGGM</sequence>
<dbReference type="PANTHER" id="PTHR24320:SF148">
    <property type="entry name" value="NAD(P)-BINDING ROSSMANN-FOLD SUPERFAMILY PROTEIN"/>
    <property type="match status" value="1"/>
</dbReference>
<gene>
    <name evidence="3" type="ORF">M427DRAFT_204907</name>
</gene>
<evidence type="ECO:0000256" key="1">
    <source>
        <dbReference type="ARBA" id="ARBA00006484"/>
    </source>
</evidence>
<organism evidence="3 4">
    <name type="scientific">Gonapodya prolifera (strain JEL478)</name>
    <name type="common">Monoblepharis prolifera</name>
    <dbReference type="NCBI Taxonomy" id="1344416"/>
    <lineage>
        <taxon>Eukaryota</taxon>
        <taxon>Fungi</taxon>
        <taxon>Fungi incertae sedis</taxon>
        <taxon>Chytridiomycota</taxon>
        <taxon>Chytridiomycota incertae sedis</taxon>
        <taxon>Monoblepharidomycetes</taxon>
        <taxon>Monoblepharidales</taxon>
        <taxon>Gonapodyaceae</taxon>
        <taxon>Gonapodya</taxon>
    </lineage>
</organism>
<dbReference type="InterPro" id="IPR036291">
    <property type="entry name" value="NAD(P)-bd_dom_sf"/>
</dbReference>
<reference evidence="3 4" key="1">
    <citation type="journal article" date="2015" name="Genome Biol. Evol.">
        <title>Phylogenomic analyses indicate that early fungi evolved digesting cell walls of algal ancestors of land plants.</title>
        <authorList>
            <person name="Chang Y."/>
            <person name="Wang S."/>
            <person name="Sekimoto S."/>
            <person name="Aerts A.L."/>
            <person name="Choi C."/>
            <person name="Clum A."/>
            <person name="LaButti K.M."/>
            <person name="Lindquist E.A."/>
            <person name="Yee Ngan C."/>
            <person name="Ohm R.A."/>
            <person name="Salamov A.A."/>
            <person name="Grigoriev I.V."/>
            <person name="Spatafora J.W."/>
            <person name="Berbee M.L."/>
        </authorList>
    </citation>
    <scope>NUCLEOTIDE SEQUENCE [LARGE SCALE GENOMIC DNA]</scope>
    <source>
        <strain evidence="3 4">JEL478</strain>
    </source>
</reference>